<feature type="region of interest" description="Disordered" evidence="2">
    <location>
        <begin position="277"/>
        <end position="388"/>
    </location>
</feature>
<evidence type="ECO:0000256" key="1">
    <source>
        <dbReference type="SAM" id="Coils"/>
    </source>
</evidence>
<protein>
    <submittedName>
        <fullName evidence="3">Uncharacterized protein</fullName>
    </submittedName>
</protein>
<dbReference type="PANTHER" id="PTHR34533">
    <property type="entry name" value="TRANSMEMBRANE PROTEIN CCDC163"/>
    <property type="match status" value="1"/>
</dbReference>
<name>A0A9Q1C762_HOLLE</name>
<proteinExistence type="predicted"/>
<dbReference type="PANTHER" id="PTHR34533:SF3">
    <property type="entry name" value="BICD FAMILY-LIKE CARGO ADAPTER 2"/>
    <property type="match status" value="1"/>
</dbReference>
<accession>A0A9Q1C762</accession>
<feature type="compositionally biased region" description="Polar residues" evidence="2">
    <location>
        <begin position="50"/>
        <end position="63"/>
    </location>
</feature>
<keyword evidence="4" id="KW-1185">Reference proteome</keyword>
<gene>
    <name evidence="3" type="ORF">HOLleu_14905</name>
</gene>
<evidence type="ECO:0000313" key="3">
    <source>
        <dbReference type="EMBL" id="KAJ8040578.1"/>
    </source>
</evidence>
<feature type="compositionally biased region" description="Basic and acidic residues" evidence="2">
    <location>
        <begin position="320"/>
        <end position="335"/>
    </location>
</feature>
<dbReference type="AlphaFoldDB" id="A0A9Q1C762"/>
<dbReference type="OrthoDB" id="9904351at2759"/>
<organism evidence="3 4">
    <name type="scientific">Holothuria leucospilota</name>
    <name type="common">Black long sea cucumber</name>
    <name type="synonym">Mertensiothuria leucospilota</name>
    <dbReference type="NCBI Taxonomy" id="206669"/>
    <lineage>
        <taxon>Eukaryota</taxon>
        <taxon>Metazoa</taxon>
        <taxon>Echinodermata</taxon>
        <taxon>Eleutherozoa</taxon>
        <taxon>Echinozoa</taxon>
        <taxon>Holothuroidea</taxon>
        <taxon>Aspidochirotacea</taxon>
        <taxon>Aspidochirotida</taxon>
        <taxon>Holothuriidae</taxon>
        <taxon>Holothuria</taxon>
    </lineage>
</organism>
<keyword evidence="1" id="KW-0175">Coiled coil</keyword>
<feature type="coiled-coil region" evidence="1">
    <location>
        <begin position="91"/>
        <end position="139"/>
    </location>
</feature>
<dbReference type="Proteomes" id="UP001152320">
    <property type="component" value="Chromosome 6"/>
</dbReference>
<dbReference type="InterPro" id="IPR039284">
    <property type="entry name" value="CCDC159/163"/>
</dbReference>
<dbReference type="EMBL" id="JAIZAY010000006">
    <property type="protein sequence ID" value="KAJ8040578.1"/>
    <property type="molecule type" value="Genomic_DNA"/>
</dbReference>
<evidence type="ECO:0000256" key="2">
    <source>
        <dbReference type="SAM" id="MobiDB-lite"/>
    </source>
</evidence>
<reference evidence="3" key="1">
    <citation type="submission" date="2021-10" db="EMBL/GenBank/DDBJ databases">
        <title>Tropical sea cucumber genome reveals ecological adaptation and Cuvierian tubules defense mechanism.</title>
        <authorList>
            <person name="Chen T."/>
        </authorList>
    </citation>
    <scope>NUCLEOTIDE SEQUENCE</scope>
    <source>
        <strain evidence="3">Nanhai2018</strain>
        <tissue evidence="3">Muscle</tissue>
    </source>
</reference>
<comment type="caution">
    <text evidence="3">The sequence shown here is derived from an EMBL/GenBank/DDBJ whole genome shotgun (WGS) entry which is preliminary data.</text>
</comment>
<evidence type="ECO:0000313" key="4">
    <source>
        <dbReference type="Proteomes" id="UP001152320"/>
    </source>
</evidence>
<sequence length="419" mass="47535">MYSWERKFGDVVKDTEKHLSKARQTLDTTSHRNGYRSISGDSMEFHRSYPSENKPSARSFSSSHLHEIRKDSGYGSYQLYPATQDHSSGLVAILSEKIDRQGKLIEDLTRQVLTLERENEKSSLRLRSVEQEVTSLRQRMAENGVNIETEQKVDRYQWEMRAKLDDLKLQMETQNKLGVLSSIPPEQDWRYALTEELRDLKKHVERECDSLYHEIEVIRSKLVRYEVELTGQHGNSKELARQVERLKQEFETSASKVSAQLSNLSASSKDAAVDRLFSSSRNGDPSHHTKAVKPLKTLSSVDSEPALTLPKSRQRRRKSKSSEPVRNHSSHRPDRNFSNQLKYKTASELLSSSTDDFSSDSKEGLSKANTGQSETTPKDTDDSLTLSDLDLEDKSDTIQSSLHGVGALSIDSDSLDLDV</sequence>
<feature type="compositionally biased region" description="Polar residues" evidence="2">
    <location>
        <begin position="22"/>
        <end position="32"/>
    </location>
</feature>
<feature type="region of interest" description="Disordered" evidence="2">
    <location>
        <begin position="20"/>
        <end position="65"/>
    </location>
</feature>